<sequence>MSVPPDELTGTQQAVLLVLMAEARAVRNPELAELGPKLDKPNRDELVRRGLLEVTVERPAMLLELTDAGWVTCAAIIGADTPDRPSGQGKALYTVLKALRRYVDRHDLPISDVFGPPDEDPVVQTTGPNSDDAVNRRDQPDAPAGDVEARVRAAYATLVTRPGGWVDLVRLRRELADVARHDLDATLSRMYRIPGVSLVPEANQKTLSAEDHAAAISIGDQPKHAIAIED</sequence>
<protein>
    <submittedName>
        <fullName evidence="2">Uncharacterized protein</fullName>
    </submittedName>
</protein>
<reference evidence="2 3" key="1">
    <citation type="journal article" date="2019" name="Emerg. Microbes Infect.">
        <title>Comprehensive subspecies identification of 175 nontuberculous mycobacteria species based on 7547 genomic profiles.</title>
        <authorList>
            <person name="Matsumoto Y."/>
            <person name="Kinjo T."/>
            <person name="Motooka D."/>
            <person name="Nabeya D."/>
            <person name="Jung N."/>
            <person name="Uechi K."/>
            <person name="Horii T."/>
            <person name="Iida T."/>
            <person name="Fujita J."/>
            <person name="Nakamura S."/>
        </authorList>
    </citation>
    <scope>NUCLEOTIDE SEQUENCE [LARGE SCALE GENOMIC DNA]</scope>
    <source>
        <strain evidence="2 3">JCM 17899</strain>
    </source>
</reference>
<dbReference type="Proteomes" id="UP000467193">
    <property type="component" value="Chromosome"/>
</dbReference>
<evidence type="ECO:0000256" key="1">
    <source>
        <dbReference type="SAM" id="MobiDB-lite"/>
    </source>
</evidence>
<dbReference type="RefSeq" id="WP_174266854.1">
    <property type="nucleotide sequence ID" value="NZ_AP022588.1"/>
</dbReference>
<gene>
    <name evidence="2" type="ORF">MSEDJ_42260</name>
</gene>
<evidence type="ECO:0000313" key="3">
    <source>
        <dbReference type="Proteomes" id="UP000467193"/>
    </source>
</evidence>
<dbReference type="EMBL" id="AP022588">
    <property type="protein sequence ID" value="BBY30130.1"/>
    <property type="molecule type" value="Genomic_DNA"/>
</dbReference>
<dbReference type="AlphaFoldDB" id="A0A7I7QVS6"/>
<accession>A0A7I7QVS6</accession>
<evidence type="ECO:0000313" key="2">
    <source>
        <dbReference type="EMBL" id="BBY30130.1"/>
    </source>
</evidence>
<proteinExistence type="predicted"/>
<organism evidence="2 3">
    <name type="scientific">Mycolicibacterium sediminis</name>
    <dbReference type="NCBI Taxonomy" id="1286180"/>
    <lineage>
        <taxon>Bacteria</taxon>
        <taxon>Bacillati</taxon>
        <taxon>Actinomycetota</taxon>
        <taxon>Actinomycetes</taxon>
        <taxon>Mycobacteriales</taxon>
        <taxon>Mycobacteriaceae</taxon>
        <taxon>Mycolicibacterium</taxon>
    </lineage>
</organism>
<name>A0A7I7QVS6_9MYCO</name>
<dbReference type="KEGG" id="msei:MSEDJ_42260"/>
<feature type="region of interest" description="Disordered" evidence="1">
    <location>
        <begin position="110"/>
        <end position="146"/>
    </location>
</feature>
<keyword evidence="3" id="KW-1185">Reference proteome</keyword>